<feature type="transmembrane region" description="Helical" evidence="1">
    <location>
        <begin position="93"/>
        <end position="110"/>
    </location>
</feature>
<evidence type="ECO:0000313" key="4">
    <source>
        <dbReference type="Proteomes" id="UP000229782"/>
    </source>
</evidence>
<dbReference type="Pfam" id="PF00892">
    <property type="entry name" value="EamA"/>
    <property type="match status" value="1"/>
</dbReference>
<dbReference type="EMBL" id="PCWM01000064">
    <property type="protein sequence ID" value="PIR02987.1"/>
    <property type="molecule type" value="Genomic_DNA"/>
</dbReference>
<reference evidence="3 4" key="1">
    <citation type="submission" date="2017-09" db="EMBL/GenBank/DDBJ databases">
        <title>Depth-based differentiation of microbial function through sediment-hosted aquifers and enrichment of novel symbionts in the deep terrestrial subsurface.</title>
        <authorList>
            <person name="Probst A.J."/>
            <person name="Ladd B."/>
            <person name="Jarett J.K."/>
            <person name="Geller-Mcgrath D.E."/>
            <person name="Sieber C.M."/>
            <person name="Emerson J.B."/>
            <person name="Anantharaman K."/>
            <person name="Thomas B.C."/>
            <person name="Malmstrom R."/>
            <person name="Stieglmeier M."/>
            <person name="Klingl A."/>
            <person name="Woyke T."/>
            <person name="Ryan C.M."/>
            <person name="Banfield J.F."/>
        </authorList>
    </citation>
    <scope>NUCLEOTIDE SEQUENCE [LARGE SCALE GENOMIC DNA]</scope>
    <source>
        <strain evidence="3">CG11_big_fil_rev_8_21_14_0_20_43_7</strain>
    </source>
</reference>
<feature type="transmembrane region" description="Helical" evidence="1">
    <location>
        <begin position="31"/>
        <end position="49"/>
    </location>
</feature>
<dbReference type="AlphaFoldDB" id="A0A2H0N247"/>
<dbReference type="Proteomes" id="UP000229782">
    <property type="component" value="Unassembled WGS sequence"/>
</dbReference>
<dbReference type="InterPro" id="IPR037185">
    <property type="entry name" value="EmrE-like"/>
</dbReference>
<keyword evidence="1" id="KW-0812">Transmembrane</keyword>
<feature type="transmembrane region" description="Helical" evidence="1">
    <location>
        <begin position="252"/>
        <end position="277"/>
    </location>
</feature>
<dbReference type="Gene3D" id="1.10.3730.20">
    <property type="match status" value="1"/>
</dbReference>
<name>A0A2H0N247_9BACT</name>
<feature type="transmembrane region" description="Helical" evidence="1">
    <location>
        <begin position="289"/>
        <end position="307"/>
    </location>
</feature>
<comment type="caution">
    <text evidence="3">The sequence shown here is derived from an EMBL/GenBank/DDBJ whole genome shotgun (WGS) entry which is preliminary data.</text>
</comment>
<accession>A0A2H0N247</accession>
<keyword evidence="1" id="KW-1133">Transmembrane helix</keyword>
<feature type="transmembrane region" description="Helical" evidence="1">
    <location>
        <begin position="219"/>
        <end position="246"/>
    </location>
</feature>
<organism evidence="3 4">
    <name type="scientific">Candidatus Magasanikbacteria bacterium CG11_big_fil_rev_8_21_14_0_20_43_7</name>
    <dbReference type="NCBI Taxonomy" id="1974654"/>
    <lineage>
        <taxon>Bacteria</taxon>
        <taxon>Candidatus Magasanikiibacteriota</taxon>
    </lineage>
</organism>
<protein>
    <recommendedName>
        <fullName evidence="2">EamA domain-containing protein</fullName>
    </recommendedName>
</protein>
<feature type="transmembrane region" description="Helical" evidence="1">
    <location>
        <begin position="116"/>
        <end position="135"/>
    </location>
</feature>
<proteinExistence type="predicted"/>
<feature type="transmembrane region" description="Helical" evidence="1">
    <location>
        <begin position="147"/>
        <end position="168"/>
    </location>
</feature>
<feature type="transmembrane region" description="Helical" evidence="1">
    <location>
        <begin position="174"/>
        <end position="198"/>
    </location>
</feature>
<sequence length="308" mass="33696">MWISLALLGYIALAIVFVLDKLILTKSLDKPVVYTFYSTIFMFGALLAWPFGVELLVGVDWFWALVSGLGFGFGMWAMFIAVKKGEASHVNPFIGAIITIVTFFLASAFLDESLMQVQGVGMVILAASTLLLAFFNEKGFVRFDSGYLWGIAAAILFAVSHTTAKYIYELYPFLTGFVWTRATTGIVGIVALLFPSVWQTFRRKPKESVVVRQVKEKGFAIRHAIGIIVTAKGLSVVGVVLIQLAIALGSVTLVNALVGVQYALMFLFISLLTKFAPTFLKETFSKSEMVVQTVAIVLVLIGSALFVL</sequence>
<feature type="domain" description="EamA" evidence="2">
    <location>
        <begin position="2"/>
        <end position="133"/>
    </location>
</feature>
<dbReference type="SUPFAM" id="SSF103481">
    <property type="entry name" value="Multidrug resistance efflux transporter EmrE"/>
    <property type="match status" value="1"/>
</dbReference>
<feature type="transmembrane region" description="Helical" evidence="1">
    <location>
        <begin position="6"/>
        <end position="24"/>
    </location>
</feature>
<dbReference type="GO" id="GO:0016020">
    <property type="term" value="C:membrane"/>
    <property type="evidence" value="ECO:0007669"/>
    <property type="project" value="InterPro"/>
</dbReference>
<feature type="transmembrane region" description="Helical" evidence="1">
    <location>
        <begin position="61"/>
        <end position="81"/>
    </location>
</feature>
<keyword evidence="1" id="KW-0472">Membrane</keyword>
<evidence type="ECO:0000259" key="2">
    <source>
        <dbReference type="Pfam" id="PF00892"/>
    </source>
</evidence>
<evidence type="ECO:0000313" key="3">
    <source>
        <dbReference type="EMBL" id="PIR02987.1"/>
    </source>
</evidence>
<dbReference type="InterPro" id="IPR000620">
    <property type="entry name" value="EamA_dom"/>
</dbReference>
<evidence type="ECO:0000256" key="1">
    <source>
        <dbReference type="SAM" id="Phobius"/>
    </source>
</evidence>
<gene>
    <name evidence="3" type="ORF">COV60_02720</name>
</gene>